<reference evidence="1" key="1">
    <citation type="submission" date="2018-05" db="EMBL/GenBank/DDBJ databases">
        <authorList>
            <person name="Lanie J.A."/>
            <person name="Ng W.-L."/>
            <person name="Kazmierczak K.M."/>
            <person name="Andrzejewski T.M."/>
            <person name="Davidsen T.M."/>
            <person name="Wayne K.J."/>
            <person name="Tettelin H."/>
            <person name="Glass J.I."/>
            <person name="Rusch D."/>
            <person name="Podicherti R."/>
            <person name="Tsui H.-C.T."/>
            <person name="Winkler M.E."/>
        </authorList>
    </citation>
    <scope>NUCLEOTIDE SEQUENCE</scope>
</reference>
<feature type="non-terminal residue" evidence="1">
    <location>
        <position position="165"/>
    </location>
</feature>
<name>A0A383CJ89_9ZZZZ</name>
<protein>
    <submittedName>
        <fullName evidence="1">Uncharacterized protein</fullName>
    </submittedName>
</protein>
<proteinExistence type="predicted"/>
<dbReference type="EMBL" id="UINC01209260">
    <property type="protein sequence ID" value="SVE32204.1"/>
    <property type="molecule type" value="Genomic_DNA"/>
</dbReference>
<accession>A0A383CJ89</accession>
<gene>
    <name evidence="1" type="ORF">METZ01_LOCUS485058</name>
</gene>
<sequence length="165" mass="19734">MQNSPDPILRDESYWFHEYDKGNFTQYFLAHANLNWAYWAAYHCTQLAEESQPNHNSETISAIKEKIKFRLARAQQIVDWWPDAPPPLRLLLEHEHKHTVLFTKHRLHFAESLLFHKTLGINKEEDDSITRLLTQSEQNLISVNSQFMDERYLERRCSRALYILH</sequence>
<feature type="non-terminal residue" evidence="1">
    <location>
        <position position="1"/>
    </location>
</feature>
<dbReference type="AlphaFoldDB" id="A0A383CJ89"/>
<organism evidence="1">
    <name type="scientific">marine metagenome</name>
    <dbReference type="NCBI Taxonomy" id="408172"/>
    <lineage>
        <taxon>unclassified sequences</taxon>
        <taxon>metagenomes</taxon>
        <taxon>ecological metagenomes</taxon>
    </lineage>
</organism>
<evidence type="ECO:0000313" key="1">
    <source>
        <dbReference type="EMBL" id="SVE32204.1"/>
    </source>
</evidence>